<dbReference type="EMBL" id="JACNIG010000157">
    <property type="protein sequence ID" value="MBC8431594.1"/>
    <property type="molecule type" value="Genomic_DNA"/>
</dbReference>
<comment type="caution">
    <text evidence="4">The sequence shown here is derived from an EMBL/GenBank/DDBJ whole genome shotgun (WGS) entry which is preliminary data.</text>
</comment>
<dbReference type="InterPro" id="IPR011006">
    <property type="entry name" value="CheY-like_superfamily"/>
</dbReference>
<gene>
    <name evidence="4" type="ORF">H8D96_06705</name>
</gene>
<protein>
    <submittedName>
        <fullName evidence="4">Response regulator</fullName>
    </submittedName>
</protein>
<reference evidence="4 5" key="1">
    <citation type="submission" date="2020-08" db="EMBL/GenBank/DDBJ databases">
        <title>Bridging the membrane lipid divide: bacteria of the FCB group superphylum have the potential to synthesize archaeal ether lipids.</title>
        <authorList>
            <person name="Villanueva L."/>
            <person name="Von Meijenfeldt F.A.B."/>
            <person name="Westbye A.B."/>
            <person name="Yadav S."/>
            <person name="Hopmans E.C."/>
            <person name="Dutilh B.E."/>
            <person name="Sinninghe Damste J.S."/>
        </authorList>
    </citation>
    <scope>NUCLEOTIDE SEQUENCE [LARGE SCALE GENOMIC DNA]</scope>
    <source>
        <strain evidence="4">NIOZ-UU17</strain>
    </source>
</reference>
<dbReference type="PROSITE" id="PS50110">
    <property type="entry name" value="RESPONSE_REGULATORY"/>
    <property type="match status" value="1"/>
</dbReference>
<name>A0A8J6NRX2_9BACT</name>
<dbReference type="AlphaFoldDB" id="A0A8J6NRX2"/>
<dbReference type="SMART" id="SM00448">
    <property type="entry name" value="REC"/>
    <property type="match status" value="1"/>
</dbReference>
<dbReference type="PANTHER" id="PTHR44591:SF3">
    <property type="entry name" value="RESPONSE REGULATORY DOMAIN-CONTAINING PROTEIN"/>
    <property type="match status" value="1"/>
</dbReference>
<accession>A0A8J6NRX2</accession>
<dbReference type="SUPFAM" id="SSF52172">
    <property type="entry name" value="CheY-like"/>
    <property type="match status" value="1"/>
</dbReference>
<feature type="domain" description="Response regulatory" evidence="3">
    <location>
        <begin position="6"/>
        <end position="121"/>
    </location>
</feature>
<sequence>MANNSIVLIVENDPSLRRILKIKFRNKGYQVYSARDGVEGHDLILKENPQVVITDIQMPNMDGKSLCEKTRELKKENPFLTIVITSLLLENHGWIDEMDETELMLKPLNLNELTDRVEQYLSGA</sequence>
<evidence type="ECO:0000313" key="4">
    <source>
        <dbReference type="EMBL" id="MBC8431594.1"/>
    </source>
</evidence>
<dbReference type="GO" id="GO:0000160">
    <property type="term" value="P:phosphorelay signal transduction system"/>
    <property type="evidence" value="ECO:0007669"/>
    <property type="project" value="InterPro"/>
</dbReference>
<dbReference type="Proteomes" id="UP000605201">
    <property type="component" value="Unassembled WGS sequence"/>
</dbReference>
<dbReference type="PANTHER" id="PTHR44591">
    <property type="entry name" value="STRESS RESPONSE REGULATOR PROTEIN 1"/>
    <property type="match status" value="1"/>
</dbReference>
<proteinExistence type="predicted"/>
<dbReference type="Gene3D" id="3.40.50.2300">
    <property type="match status" value="1"/>
</dbReference>
<feature type="modified residue" description="4-aspartylphosphate" evidence="2">
    <location>
        <position position="55"/>
    </location>
</feature>
<keyword evidence="1 2" id="KW-0597">Phosphoprotein</keyword>
<organism evidence="4 5">
    <name type="scientific">Candidatus Desulfatibia vada</name>
    <dbReference type="NCBI Taxonomy" id="2841696"/>
    <lineage>
        <taxon>Bacteria</taxon>
        <taxon>Pseudomonadati</taxon>
        <taxon>Thermodesulfobacteriota</taxon>
        <taxon>Desulfobacteria</taxon>
        <taxon>Desulfobacterales</taxon>
        <taxon>Desulfobacterales incertae sedis</taxon>
        <taxon>Candidatus Desulfatibia</taxon>
    </lineage>
</organism>
<dbReference type="InterPro" id="IPR050595">
    <property type="entry name" value="Bact_response_regulator"/>
</dbReference>
<evidence type="ECO:0000256" key="2">
    <source>
        <dbReference type="PROSITE-ProRule" id="PRU00169"/>
    </source>
</evidence>
<dbReference type="Pfam" id="PF00072">
    <property type="entry name" value="Response_reg"/>
    <property type="match status" value="1"/>
</dbReference>
<evidence type="ECO:0000256" key="1">
    <source>
        <dbReference type="ARBA" id="ARBA00022553"/>
    </source>
</evidence>
<dbReference type="InterPro" id="IPR001789">
    <property type="entry name" value="Sig_transdc_resp-reg_receiver"/>
</dbReference>
<evidence type="ECO:0000313" key="5">
    <source>
        <dbReference type="Proteomes" id="UP000605201"/>
    </source>
</evidence>
<evidence type="ECO:0000259" key="3">
    <source>
        <dbReference type="PROSITE" id="PS50110"/>
    </source>
</evidence>